<dbReference type="Proteomes" id="UP000324222">
    <property type="component" value="Unassembled WGS sequence"/>
</dbReference>
<evidence type="ECO:0000256" key="1">
    <source>
        <dbReference type="SAM" id="MobiDB-lite"/>
    </source>
</evidence>
<dbReference type="EMBL" id="VSRR010099173">
    <property type="protein sequence ID" value="MPC94580.1"/>
    <property type="molecule type" value="Genomic_DNA"/>
</dbReference>
<feature type="region of interest" description="Disordered" evidence="1">
    <location>
        <begin position="1"/>
        <end position="34"/>
    </location>
</feature>
<sequence length="34" mass="3403">MVGGAAGNESRELHNTRGRATPWGGAGGRDGPLP</sequence>
<comment type="caution">
    <text evidence="2">The sequence shown here is derived from an EMBL/GenBank/DDBJ whole genome shotgun (WGS) entry which is preliminary data.</text>
</comment>
<proteinExistence type="predicted"/>
<name>A0A5B7JCW2_PORTR</name>
<reference evidence="2 3" key="1">
    <citation type="submission" date="2019-05" db="EMBL/GenBank/DDBJ databases">
        <title>Another draft genome of Portunus trituberculatus and its Hox gene families provides insights of decapod evolution.</title>
        <authorList>
            <person name="Jeong J.-H."/>
            <person name="Song I."/>
            <person name="Kim S."/>
            <person name="Choi T."/>
            <person name="Kim D."/>
            <person name="Ryu S."/>
            <person name="Kim W."/>
        </authorList>
    </citation>
    <scope>NUCLEOTIDE SEQUENCE [LARGE SCALE GENOMIC DNA]</scope>
    <source>
        <tissue evidence="2">Muscle</tissue>
    </source>
</reference>
<evidence type="ECO:0000313" key="2">
    <source>
        <dbReference type="EMBL" id="MPC94580.1"/>
    </source>
</evidence>
<keyword evidence="3" id="KW-1185">Reference proteome</keyword>
<feature type="compositionally biased region" description="Gly residues" evidence="1">
    <location>
        <begin position="24"/>
        <end position="34"/>
    </location>
</feature>
<protein>
    <submittedName>
        <fullName evidence="2">Uncharacterized protein</fullName>
    </submittedName>
</protein>
<gene>
    <name evidence="2" type="ORF">E2C01_089754</name>
</gene>
<dbReference type="AlphaFoldDB" id="A0A5B7JCW2"/>
<evidence type="ECO:0000313" key="3">
    <source>
        <dbReference type="Proteomes" id="UP000324222"/>
    </source>
</evidence>
<accession>A0A5B7JCW2</accession>
<organism evidence="2 3">
    <name type="scientific">Portunus trituberculatus</name>
    <name type="common">Swimming crab</name>
    <name type="synonym">Neptunus trituberculatus</name>
    <dbReference type="NCBI Taxonomy" id="210409"/>
    <lineage>
        <taxon>Eukaryota</taxon>
        <taxon>Metazoa</taxon>
        <taxon>Ecdysozoa</taxon>
        <taxon>Arthropoda</taxon>
        <taxon>Crustacea</taxon>
        <taxon>Multicrustacea</taxon>
        <taxon>Malacostraca</taxon>
        <taxon>Eumalacostraca</taxon>
        <taxon>Eucarida</taxon>
        <taxon>Decapoda</taxon>
        <taxon>Pleocyemata</taxon>
        <taxon>Brachyura</taxon>
        <taxon>Eubrachyura</taxon>
        <taxon>Portunoidea</taxon>
        <taxon>Portunidae</taxon>
        <taxon>Portuninae</taxon>
        <taxon>Portunus</taxon>
    </lineage>
</organism>